<keyword evidence="2" id="KW-1185">Reference proteome</keyword>
<reference evidence="1 2" key="1">
    <citation type="journal article" date="2019" name="Sci. Rep.">
        <title>Orb-weaving spider Araneus ventricosus genome elucidates the spidroin gene catalogue.</title>
        <authorList>
            <person name="Kono N."/>
            <person name="Nakamura H."/>
            <person name="Ohtoshi R."/>
            <person name="Moran D.A.P."/>
            <person name="Shinohara A."/>
            <person name="Yoshida Y."/>
            <person name="Fujiwara M."/>
            <person name="Mori M."/>
            <person name="Tomita M."/>
            <person name="Arakawa K."/>
        </authorList>
    </citation>
    <scope>NUCLEOTIDE SEQUENCE [LARGE SCALE GENOMIC DNA]</scope>
</reference>
<name>A0A4Y2IHB2_ARAVE</name>
<evidence type="ECO:0000313" key="1">
    <source>
        <dbReference type="EMBL" id="GBM77024.1"/>
    </source>
</evidence>
<comment type="caution">
    <text evidence="1">The sequence shown here is derived from an EMBL/GenBank/DDBJ whole genome shotgun (WGS) entry which is preliminary data.</text>
</comment>
<dbReference type="EMBL" id="BGPR01002658">
    <property type="protein sequence ID" value="GBM77024.1"/>
    <property type="molecule type" value="Genomic_DNA"/>
</dbReference>
<organism evidence="1 2">
    <name type="scientific">Araneus ventricosus</name>
    <name type="common">Orbweaver spider</name>
    <name type="synonym">Epeira ventricosa</name>
    <dbReference type="NCBI Taxonomy" id="182803"/>
    <lineage>
        <taxon>Eukaryota</taxon>
        <taxon>Metazoa</taxon>
        <taxon>Ecdysozoa</taxon>
        <taxon>Arthropoda</taxon>
        <taxon>Chelicerata</taxon>
        <taxon>Arachnida</taxon>
        <taxon>Araneae</taxon>
        <taxon>Araneomorphae</taxon>
        <taxon>Entelegynae</taxon>
        <taxon>Araneoidea</taxon>
        <taxon>Araneidae</taxon>
        <taxon>Araneus</taxon>
    </lineage>
</organism>
<gene>
    <name evidence="1" type="ORF">AVEN_259233_1</name>
</gene>
<evidence type="ECO:0000313" key="2">
    <source>
        <dbReference type="Proteomes" id="UP000499080"/>
    </source>
</evidence>
<proteinExistence type="predicted"/>
<dbReference type="Proteomes" id="UP000499080">
    <property type="component" value="Unassembled WGS sequence"/>
</dbReference>
<accession>A0A4Y2IHB2</accession>
<dbReference type="AlphaFoldDB" id="A0A4Y2IHB2"/>
<protein>
    <submittedName>
        <fullName evidence="1">Uncharacterized protein</fullName>
    </submittedName>
</protein>
<sequence>MNGSRGYSSGQETYNKIMKTRQMKRWGGRTEKKGERSGCDERRFLEKGVRRRGQGGVPGAEVFDHPFLDLPLSPYADRAEKYRRHRSGERDDNIWRFITES</sequence>